<dbReference type="EMBL" id="MU865915">
    <property type="protein sequence ID" value="KAK4455181.1"/>
    <property type="molecule type" value="Genomic_DNA"/>
</dbReference>
<dbReference type="Proteomes" id="UP001321760">
    <property type="component" value="Unassembled WGS sequence"/>
</dbReference>
<sequence length="704" mass="79280">MNVAATFTYQPLLHDDSIRLLVLEPDKDPAADLRGTLLHTTINSCFYDLINPFTALSYCWGSNHKPCRIYIEGCAIPITVTLDAALRDMRDADAPRRIWADALCINQSDDLEKGRQVSMMDKIYRVANHTVIHLGLSDPKIHSFLESQMDVSGVAAAEFERIRSDILEAPWFTRVWVFQELVLSQDPWVQCGRHRVRWVDFCRVLDGDYIAKAMRLELSETIDHKRSSNPLVWMSERRDEKFSAPLFSLLKARRGIGATDPRDLVYANLGIVQDREICERYIKIDYASPVEHLFNDVARYIAETYGIDEALYHSLAFKKPSHRPALAPWAPDWSSSIPEPSRNFPPPELSIAPKYQGCSGVHCLTTRTPFTLSLSGAELDAVQALSLKIPELPVRGDPRPEASINDLFDTIKTWTTNDPTEMASHIKFCSLFQKTVNKPLGIQHLPGQLRYWDDEDNAEFFAGQLSKDNQDIAAYLNGVPGSKLVGRRLAIGEPVYFDMLQGVPQVPGWCVGRAFISLVPPETKEGDLIVDVGMGSRVLVLRPMPTKAAETPVESSIVIPVKEAFTRAGAPVSGGPVIEYVHAEVSWKGVQGYIHTAMATRDITLVEAKSLQWEAYVPEPPHYRFPIRPVCVVGLCYGFLPFRPPLRGFFEKPFQREVEIARQQHRLYSLQDVLNDWRGERTKHSIDIFTLVEHSVDGLGGGFK</sequence>
<feature type="domain" description="Heterokaryon incompatibility" evidence="1">
    <location>
        <begin position="53"/>
        <end position="180"/>
    </location>
</feature>
<dbReference type="InterPro" id="IPR052895">
    <property type="entry name" value="HetReg/Transcr_Mod"/>
</dbReference>
<keyword evidence="3" id="KW-1185">Reference proteome</keyword>
<name>A0AAV9H7Y2_9PEZI</name>
<reference evidence="2" key="2">
    <citation type="submission" date="2023-05" db="EMBL/GenBank/DDBJ databases">
        <authorList>
            <consortium name="Lawrence Berkeley National Laboratory"/>
            <person name="Steindorff A."/>
            <person name="Hensen N."/>
            <person name="Bonometti L."/>
            <person name="Westerberg I."/>
            <person name="Brannstrom I.O."/>
            <person name="Guillou S."/>
            <person name="Cros-Aarteil S."/>
            <person name="Calhoun S."/>
            <person name="Haridas S."/>
            <person name="Kuo A."/>
            <person name="Mondo S."/>
            <person name="Pangilinan J."/>
            <person name="Riley R."/>
            <person name="Labutti K."/>
            <person name="Andreopoulos B."/>
            <person name="Lipzen A."/>
            <person name="Chen C."/>
            <person name="Yanf M."/>
            <person name="Daum C."/>
            <person name="Ng V."/>
            <person name="Clum A."/>
            <person name="Ohm R."/>
            <person name="Martin F."/>
            <person name="Silar P."/>
            <person name="Natvig D."/>
            <person name="Lalanne C."/>
            <person name="Gautier V."/>
            <person name="Ament-Velasquez S.L."/>
            <person name="Kruys A."/>
            <person name="Hutchinson M.I."/>
            <person name="Powell A.J."/>
            <person name="Barry K."/>
            <person name="Miller A.N."/>
            <person name="Grigoriev I.V."/>
            <person name="Debuchy R."/>
            <person name="Gladieux P."/>
            <person name="Thoren M.H."/>
            <person name="Johannesson H."/>
        </authorList>
    </citation>
    <scope>NUCLEOTIDE SEQUENCE</scope>
    <source>
        <strain evidence="2">PSN243</strain>
    </source>
</reference>
<comment type="caution">
    <text evidence="2">The sequence shown here is derived from an EMBL/GenBank/DDBJ whole genome shotgun (WGS) entry which is preliminary data.</text>
</comment>
<proteinExistence type="predicted"/>
<protein>
    <submittedName>
        <fullName evidence="2">Heterokaryon incompatibility protein-domain-containing protein</fullName>
    </submittedName>
</protein>
<dbReference type="InterPro" id="IPR010730">
    <property type="entry name" value="HET"/>
</dbReference>
<dbReference type="PANTHER" id="PTHR24148:SF73">
    <property type="entry name" value="HET DOMAIN PROTEIN (AFU_ORTHOLOGUE AFUA_8G01020)"/>
    <property type="match status" value="1"/>
</dbReference>
<organism evidence="2 3">
    <name type="scientific">Podospora aff. communis PSN243</name>
    <dbReference type="NCBI Taxonomy" id="3040156"/>
    <lineage>
        <taxon>Eukaryota</taxon>
        <taxon>Fungi</taxon>
        <taxon>Dikarya</taxon>
        <taxon>Ascomycota</taxon>
        <taxon>Pezizomycotina</taxon>
        <taxon>Sordariomycetes</taxon>
        <taxon>Sordariomycetidae</taxon>
        <taxon>Sordariales</taxon>
        <taxon>Podosporaceae</taxon>
        <taxon>Podospora</taxon>
    </lineage>
</organism>
<gene>
    <name evidence="2" type="ORF">QBC34DRAFT_108961</name>
</gene>
<dbReference type="AlphaFoldDB" id="A0AAV9H7Y2"/>
<accession>A0AAV9H7Y2</accession>
<evidence type="ECO:0000313" key="2">
    <source>
        <dbReference type="EMBL" id="KAK4455181.1"/>
    </source>
</evidence>
<evidence type="ECO:0000313" key="3">
    <source>
        <dbReference type="Proteomes" id="UP001321760"/>
    </source>
</evidence>
<evidence type="ECO:0000259" key="1">
    <source>
        <dbReference type="Pfam" id="PF06985"/>
    </source>
</evidence>
<dbReference type="PANTHER" id="PTHR24148">
    <property type="entry name" value="ANKYRIN REPEAT DOMAIN-CONTAINING PROTEIN 39 HOMOLOG-RELATED"/>
    <property type="match status" value="1"/>
</dbReference>
<reference evidence="2" key="1">
    <citation type="journal article" date="2023" name="Mol. Phylogenet. Evol.">
        <title>Genome-scale phylogeny and comparative genomics of the fungal order Sordariales.</title>
        <authorList>
            <person name="Hensen N."/>
            <person name="Bonometti L."/>
            <person name="Westerberg I."/>
            <person name="Brannstrom I.O."/>
            <person name="Guillou S."/>
            <person name="Cros-Aarteil S."/>
            <person name="Calhoun S."/>
            <person name="Haridas S."/>
            <person name="Kuo A."/>
            <person name="Mondo S."/>
            <person name="Pangilinan J."/>
            <person name="Riley R."/>
            <person name="LaButti K."/>
            <person name="Andreopoulos B."/>
            <person name="Lipzen A."/>
            <person name="Chen C."/>
            <person name="Yan M."/>
            <person name="Daum C."/>
            <person name="Ng V."/>
            <person name="Clum A."/>
            <person name="Steindorff A."/>
            <person name="Ohm R.A."/>
            <person name="Martin F."/>
            <person name="Silar P."/>
            <person name="Natvig D.O."/>
            <person name="Lalanne C."/>
            <person name="Gautier V."/>
            <person name="Ament-Velasquez S.L."/>
            <person name="Kruys A."/>
            <person name="Hutchinson M.I."/>
            <person name="Powell A.J."/>
            <person name="Barry K."/>
            <person name="Miller A.N."/>
            <person name="Grigoriev I.V."/>
            <person name="Debuchy R."/>
            <person name="Gladieux P."/>
            <person name="Hiltunen Thoren M."/>
            <person name="Johannesson H."/>
        </authorList>
    </citation>
    <scope>NUCLEOTIDE SEQUENCE</scope>
    <source>
        <strain evidence="2">PSN243</strain>
    </source>
</reference>
<dbReference type="Pfam" id="PF06985">
    <property type="entry name" value="HET"/>
    <property type="match status" value="1"/>
</dbReference>